<evidence type="ECO:0000313" key="4">
    <source>
        <dbReference type="Proteomes" id="UP000188879"/>
    </source>
</evidence>
<reference evidence="3 4" key="1">
    <citation type="submission" date="2016-10" db="EMBL/GenBank/DDBJ databases">
        <title>Draft Genome sequence of Roseomonas sp. strain M3.</title>
        <authorList>
            <person name="Subhash Y."/>
            <person name="Lee S."/>
        </authorList>
    </citation>
    <scope>NUCLEOTIDE SEQUENCE [LARGE SCALE GENOMIC DNA]</scope>
    <source>
        <strain evidence="3 4">M3</strain>
    </source>
</reference>
<dbReference type="Proteomes" id="UP000188879">
    <property type="component" value="Unassembled WGS sequence"/>
</dbReference>
<name>A0A1V2GU24_9PROT</name>
<dbReference type="PANTHER" id="PTHR42928">
    <property type="entry name" value="TRICARBOXYLATE-BINDING PROTEIN"/>
    <property type="match status" value="1"/>
</dbReference>
<dbReference type="InterPro" id="IPR042100">
    <property type="entry name" value="Bug_dom1"/>
</dbReference>
<evidence type="ECO:0000313" key="3">
    <source>
        <dbReference type="EMBL" id="ONG44676.1"/>
    </source>
</evidence>
<evidence type="ECO:0000256" key="1">
    <source>
        <dbReference type="ARBA" id="ARBA00006987"/>
    </source>
</evidence>
<protein>
    <recommendedName>
        <fullName evidence="5">ABC transporter substrate-binding protein</fullName>
    </recommendedName>
</protein>
<proteinExistence type="inferred from homology"/>
<organism evidence="3 4">
    <name type="scientific">Teichococcus deserti</name>
    <dbReference type="NCBI Taxonomy" id="1817963"/>
    <lineage>
        <taxon>Bacteria</taxon>
        <taxon>Pseudomonadati</taxon>
        <taxon>Pseudomonadota</taxon>
        <taxon>Alphaproteobacteria</taxon>
        <taxon>Acetobacterales</taxon>
        <taxon>Roseomonadaceae</taxon>
        <taxon>Roseomonas</taxon>
    </lineage>
</organism>
<feature type="compositionally biased region" description="Pro residues" evidence="2">
    <location>
        <begin position="165"/>
        <end position="179"/>
    </location>
</feature>
<dbReference type="InterPro" id="IPR005064">
    <property type="entry name" value="BUG"/>
</dbReference>
<keyword evidence="4" id="KW-1185">Reference proteome</keyword>
<dbReference type="Pfam" id="PF03401">
    <property type="entry name" value="TctC"/>
    <property type="match status" value="1"/>
</dbReference>
<dbReference type="EMBL" id="MLCO01000397">
    <property type="protein sequence ID" value="ONG44676.1"/>
    <property type="molecule type" value="Genomic_DNA"/>
</dbReference>
<comment type="similarity">
    <text evidence="1">Belongs to the UPF0065 (bug) family.</text>
</comment>
<comment type="caution">
    <text evidence="3">The sequence shown here is derived from an EMBL/GenBank/DDBJ whole genome shotgun (WGS) entry which is preliminary data.</text>
</comment>
<dbReference type="AlphaFoldDB" id="A0A1V2GU24"/>
<dbReference type="PANTHER" id="PTHR42928:SF5">
    <property type="entry name" value="BLR1237 PROTEIN"/>
    <property type="match status" value="1"/>
</dbReference>
<accession>A0A1V2GU24</accession>
<gene>
    <name evidence="3" type="ORF">BKE38_27570</name>
</gene>
<sequence>MSGRGARAVESFPGRVVTLVVSGPAGGTTDYTARPISQPLSDRLGVPVVVENRAGGNGMLALQAVIRAKPDGHTLLIGCSGTITGKPAVEGFGDVDPRRDLAADCREILADISLQRRALEAGALVSFEDPPGLERRVAGELAMWTKLVKETGIRPDEPAGRPGLSPAPPARPRRAPPGPRAARRAG</sequence>
<evidence type="ECO:0008006" key="5">
    <source>
        <dbReference type="Google" id="ProtNLM"/>
    </source>
</evidence>
<evidence type="ECO:0000256" key="2">
    <source>
        <dbReference type="SAM" id="MobiDB-lite"/>
    </source>
</evidence>
<dbReference type="Gene3D" id="3.40.190.150">
    <property type="entry name" value="Bordetella uptake gene, domain 1"/>
    <property type="match status" value="2"/>
</dbReference>
<feature type="region of interest" description="Disordered" evidence="2">
    <location>
        <begin position="151"/>
        <end position="186"/>
    </location>
</feature>